<name>A0AAJ2EQ95_9HYPH</name>
<gene>
    <name evidence="5" type="ORF">QE369_001153</name>
</gene>
<dbReference type="InterPro" id="IPR000914">
    <property type="entry name" value="SBP_5_dom"/>
</dbReference>
<evidence type="ECO:0000259" key="4">
    <source>
        <dbReference type="Pfam" id="PF00496"/>
    </source>
</evidence>
<feature type="chain" id="PRO_5042529940" evidence="3">
    <location>
        <begin position="29"/>
        <end position="501"/>
    </location>
</feature>
<dbReference type="PANTHER" id="PTHR30290:SF81">
    <property type="entry name" value="OLIGOPEPTIDE-BINDING PROTEIN OPPA"/>
    <property type="match status" value="1"/>
</dbReference>
<dbReference type="Gene3D" id="3.40.190.10">
    <property type="entry name" value="Periplasmic binding protein-like II"/>
    <property type="match status" value="1"/>
</dbReference>
<dbReference type="RefSeq" id="WP_309769930.1">
    <property type="nucleotide sequence ID" value="NZ_JAVIZC010000001.1"/>
</dbReference>
<dbReference type="Proteomes" id="UP001255601">
    <property type="component" value="Unassembled WGS sequence"/>
</dbReference>
<dbReference type="GO" id="GO:0015833">
    <property type="term" value="P:peptide transport"/>
    <property type="evidence" value="ECO:0007669"/>
    <property type="project" value="TreeGrafter"/>
</dbReference>
<protein>
    <submittedName>
        <fullName evidence="5">Peptide/nickel transport system substrate-binding protein</fullName>
    </submittedName>
</protein>
<dbReference type="GO" id="GO:1904680">
    <property type="term" value="F:peptide transmembrane transporter activity"/>
    <property type="evidence" value="ECO:0007669"/>
    <property type="project" value="TreeGrafter"/>
</dbReference>
<dbReference type="GO" id="GO:0043190">
    <property type="term" value="C:ATP-binding cassette (ABC) transporter complex"/>
    <property type="evidence" value="ECO:0007669"/>
    <property type="project" value="InterPro"/>
</dbReference>
<organism evidence="5 6">
    <name type="scientific">Agrobacterium larrymoorei</name>
    <dbReference type="NCBI Taxonomy" id="160699"/>
    <lineage>
        <taxon>Bacteria</taxon>
        <taxon>Pseudomonadati</taxon>
        <taxon>Pseudomonadota</taxon>
        <taxon>Alphaproteobacteria</taxon>
        <taxon>Hyphomicrobiales</taxon>
        <taxon>Rhizobiaceae</taxon>
        <taxon>Rhizobium/Agrobacterium group</taxon>
        <taxon>Agrobacterium</taxon>
    </lineage>
</organism>
<keyword evidence="3" id="KW-0732">Signal</keyword>
<evidence type="ECO:0000256" key="2">
    <source>
        <dbReference type="ARBA" id="ARBA00005695"/>
    </source>
</evidence>
<sequence length="501" mass="54113">MLSRFTSCVAFAGLAAVGIMAAASTAVAADSLHVGATYITSGTDPAKGSNGWALTSHGVGENLFTVDRDGKLVPELAESAKRDDDFTWTIELRPGRMFSDGSAVTAKALATGFENTFAKNKAALATGGKLSFEAVNDLTLKVKTEKPIPYIPALFAEWPMVAYTLSANGEATFTGPYKIAAFKSDASITLEPNTYFPGSDKRSQVEFRKFGDAQSMTLALEAGELDLAFGLPSEVVSRLKNNPDLTIKSFPVGYQYLALLNTTRPLLRDVRIRQALDLTFDRRELAAAINGGEPATGAYAPYFSFAGKDARVTDLNHAARLFEEAGWKKGATGVLEKDGQPLRLLAITYPQRPDLVTMLPVVKAELARVGVELDTQVVENIQQVAAAGDFDIALWAQHTAPSGDPAFFMNSMLRSGASLNYAKYASPEFDAIVDRFASESNPETRASIALQAQQKLFQDVPVSFLVSPIWHVGLSKWLQGYEPWGSDYHVLRADIGEAKSE</sequence>
<dbReference type="PANTHER" id="PTHR30290">
    <property type="entry name" value="PERIPLASMIC BINDING COMPONENT OF ABC TRANSPORTER"/>
    <property type="match status" value="1"/>
</dbReference>
<dbReference type="InterPro" id="IPR039424">
    <property type="entry name" value="SBP_5"/>
</dbReference>
<evidence type="ECO:0000256" key="3">
    <source>
        <dbReference type="SAM" id="SignalP"/>
    </source>
</evidence>
<dbReference type="Gene3D" id="3.10.105.10">
    <property type="entry name" value="Dipeptide-binding Protein, Domain 3"/>
    <property type="match status" value="1"/>
</dbReference>
<comment type="similarity">
    <text evidence="2">Belongs to the bacterial solute-binding protein 5 family.</text>
</comment>
<dbReference type="PIRSF" id="PIRSF002741">
    <property type="entry name" value="MppA"/>
    <property type="match status" value="1"/>
</dbReference>
<dbReference type="GO" id="GO:0030288">
    <property type="term" value="C:outer membrane-bounded periplasmic space"/>
    <property type="evidence" value="ECO:0007669"/>
    <property type="project" value="UniProtKB-ARBA"/>
</dbReference>
<feature type="signal peptide" evidence="3">
    <location>
        <begin position="1"/>
        <end position="28"/>
    </location>
</feature>
<dbReference type="EMBL" id="JAVIZC010000001">
    <property type="protein sequence ID" value="MDR6100975.1"/>
    <property type="molecule type" value="Genomic_DNA"/>
</dbReference>
<comment type="caution">
    <text evidence="5">The sequence shown here is derived from an EMBL/GenBank/DDBJ whole genome shotgun (WGS) entry which is preliminary data.</text>
</comment>
<evidence type="ECO:0000313" key="6">
    <source>
        <dbReference type="Proteomes" id="UP001255601"/>
    </source>
</evidence>
<dbReference type="AlphaFoldDB" id="A0AAJ2EQ95"/>
<proteinExistence type="inferred from homology"/>
<evidence type="ECO:0000313" key="5">
    <source>
        <dbReference type="EMBL" id="MDR6100975.1"/>
    </source>
</evidence>
<evidence type="ECO:0000256" key="1">
    <source>
        <dbReference type="ARBA" id="ARBA00004418"/>
    </source>
</evidence>
<dbReference type="SUPFAM" id="SSF53850">
    <property type="entry name" value="Periplasmic binding protein-like II"/>
    <property type="match status" value="1"/>
</dbReference>
<reference evidence="5" key="1">
    <citation type="submission" date="2023-08" db="EMBL/GenBank/DDBJ databases">
        <title>Functional and genomic diversity of the sorghum phyllosphere microbiome.</title>
        <authorList>
            <person name="Shade A."/>
        </authorList>
    </citation>
    <scope>NUCLEOTIDE SEQUENCE</scope>
    <source>
        <strain evidence="5">SORGH_AS_0974</strain>
    </source>
</reference>
<dbReference type="InterPro" id="IPR030678">
    <property type="entry name" value="Peptide/Ni-bd"/>
</dbReference>
<dbReference type="Pfam" id="PF00496">
    <property type="entry name" value="SBP_bac_5"/>
    <property type="match status" value="1"/>
</dbReference>
<accession>A0AAJ2EQ95</accession>
<comment type="subcellular location">
    <subcellularLocation>
        <location evidence="1">Periplasm</location>
    </subcellularLocation>
</comment>
<feature type="domain" description="Solute-binding protein family 5" evidence="4">
    <location>
        <begin position="71"/>
        <end position="417"/>
    </location>
</feature>